<reference evidence="12 13" key="1">
    <citation type="submission" date="2021-08" db="EMBL/GenBank/DDBJ databases">
        <title>Rhizobium croatiense sp. nov. and Rhizobium redzepovicii sp. nov., two new species isolated from nodules of Phaseolus vulgaris in Croatia.</title>
        <authorList>
            <person name="Rajnovic I."/>
            <person name="Ramirez-Bahena M.H."/>
            <person name="Kajic S."/>
            <person name="Igual M.J."/>
            <person name="Peix A."/>
            <person name="Velazquez E."/>
            <person name="Sikora S."/>
        </authorList>
    </citation>
    <scope>NUCLEOTIDE SEQUENCE [LARGE SCALE GENOMIC DNA]</scope>
    <source>
        <strain evidence="12 13">13T</strain>
    </source>
</reference>
<comment type="pathway">
    <text evidence="1 9">Cell wall biogenesis; peptidoglycan biosynthesis.</text>
</comment>
<keyword evidence="10" id="KW-0732">Signal</keyword>
<evidence type="ECO:0000256" key="7">
    <source>
        <dbReference type="ARBA" id="ARBA00022984"/>
    </source>
</evidence>
<evidence type="ECO:0000256" key="5">
    <source>
        <dbReference type="ARBA" id="ARBA00022801"/>
    </source>
</evidence>
<keyword evidence="5" id="KW-0378">Hydrolase</keyword>
<dbReference type="InterPro" id="IPR038063">
    <property type="entry name" value="Transpep_catalytic_dom"/>
</dbReference>
<sequence length="248" mass="27495">MMKQLVLAAALFGTFSTAALADDRYATRPPVVLSPDLTAPWINQLGGKVRPVVYQRPVVQPRQRGLFQRRVIRQAPRPAPQTVSVINPGVPAVRHPIEPQFLPQMVDYDTQEKPGTIVIDTNNRFLYLVMEGGKARRYGVGVGKPGFEWAGAHKITRKQEWPDWTPPSEMISREAAKGHYLPARMDGGPENPLGARAMYLGSTLYRIHGTNAPWSIGSAVSSGCIRLRNEDVVDLYDRVSVGTRVIVM</sequence>
<evidence type="ECO:0000256" key="1">
    <source>
        <dbReference type="ARBA" id="ARBA00004752"/>
    </source>
</evidence>
<name>A0ABS7LW34_9HYPH</name>
<dbReference type="Pfam" id="PF03734">
    <property type="entry name" value="YkuD"/>
    <property type="match status" value="1"/>
</dbReference>
<feature type="signal peptide" evidence="10">
    <location>
        <begin position="1"/>
        <end position="21"/>
    </location>
</feature>
<dbReference type="InterPro" id="IPR005490">
    <property type="entry name" value="LD_TPept_cat_dom"/>
</dbReference>
<dbReference type="CDD" id="cd16913">
    <property type="entry name" value="YkuD_like"/>
    <property type="match status" value="1"/>
</dbReference>
<evidence type="ECO:0000256" key="2">
    <source>
        <dbReference type="ARBA" id="ARBA00005992"/>
    </source>
</evidence>
<dbReference type="PANTHER" id="PTHR30582:SF24">
    <property type="entry name" value="L,D-TRANSPEPTIDASE ERFK_SRFK-RELATED"/>
    <property type="match status" value="1"/>
</dbReference>
<evidence type="ECO:0000256" key="6">
    <source>
        <dbReference type="ARBA" id="ARBA00022960"/>
    </source>
</evidence>
<evidence type="ECO:0000256" key="3">
    <source>
        <dbReference type="ARBA" id="ARBA00022676"/>
    </source>
</evidence>
<keyword evidence="7 9" id="KW-0573">Peptidoglycan synthesis</keyword>
<proteinExistence type="inferred from homology"/>
<evidence type="ECO:0000256" key="8">
    <source>
        <dbReference type="ARBA" id="ARBA00023316"/>
    </source>
</evidence>
<dbReference type="EMBL" id="JAILYJ010000003">
    <property type="protein sequence ID" value="MBY4629045.1"/>
    <property type="molecule type" value="Genomic_DNA"/>
</dbReference>
<dbReference type="SUPFAM" id="SSF141523">
    <property type="entry name" value="L,D-transpeptidase catalytic domain-like"/>
    <property type="match status" value="1"/>
</dbReference>
<dbReference type="Gene3D" id="2.40.440.10">
    <property type="entry name" value="L,D-transpeptidase catalytic domain-like"/>
    <property type="match status" value="1"/>
</dbReference>
<dbReference type="PROSITE" id="PS52029">
    <property type="entry name" value="LD_TPASE"/>
    <property type="match status" value="1"/>
</dbReference>
<feature type="active site" description="Proton donor/acceptor" evidence="9">
    <location>
        <position position="208"/>
    </location>
</feature>
<comment type="caution">
    <text evidence="12">The sequence shown here is derived from an EMBL/GenBank/DDBJ whole genome shotgun (WGS) entry which is preliminary data.</text>
</comment>
<dbReference type="PANTHER" id="PTHR30582">
    <property type="entry name" value="L,D-TRANSPEPTIDASE"/>
    <property type="match status" value="1"/>
</dbReference>
<feature type="domain" description="L,D-TPase catalytic" evidence="11">
    <location>
        <begin position="115"/>
        <end position="248"/>
    </location>
</feature>
<organism evidence="12 13">
    <name type="scientific">Rhizobium croatiense</name>
    <dbReference type="NCBI Taxonomy" id="2867516"/>
    <lineage>
        <taxon>Bacteria</taxon>
        <taxon>Pseudomonadati</taxon>
        <taxon>Pseudomonadota</taxon>
        <taxon>Alphaproteobacteria</taxon>
        <taxon>Hyphomicrobiales</taxon>
        <taxon>Rhizobiaceae</taxon>
        <taxon>Rhizobium/Agrobacterium group</taxon>
        <taxon>Rhizobium</taxon>
    </lineage>
</organism>
<protein>
    <submittedName>
        <fullName evidence="12">L,D-transpeptidase</fullName>
    </submittedName>
</protein>
<dbReference type="InterPro" id="IPR050979">
    <property type="entry name" value="LD-transpeptidase"/>
</dbReference>
<comment type="similarity">
    <text evidence="2">Belongs to the YkuD family.</text>
</comment>
<dbReference type="Proteomes" id="UP000733858">
    <property type="component" value="Unassembled WGS sequence"/>
</dbReference>
<keyword evidence="4" id="KW-0808">Transferase</keyword>
<evidence type="ECO:0000259" key="11">
    <source>
        <dbReference type="PROSITE" id="PS52029"/>
    </source>
</evidence>
<accession>A0ABS7LW34</accession>
<evidence type="ECO:0000256" key="4">
    <source>
        <dbReference type="ARBA" id="ARBA00022679"/>
    </source>
</evidence>
<keyword evidence="13" id="KW-1185">Reference proteome</keyword>
<keyword evidence="3" id="KW-0328">Glycosyltransferase</keyword>
<feature type="active site" description="Nucleophile" evidence="9">
    <location>
        <position position="224"/>
    </location>
</feature>
<gene>
    <name evidence="12" type="ORF">K6M89_06920</name>
</gene>
<feature type="chain" id="PRO_5046229834" evidence="10">
    <location>
        <begin position="22"/>
        <end position="248"/>
    </location>
</feature>
<evidence type="ECO:0000256" key="9">
    <source>
        <dbReference type="PROSITE-ProRule" id="PRU01373"/>
    </source>
</evidence>
<dbReference type="RefSeq" id="WP_222138888.1">
    <property type="nucleotide sequence ID" value="NZ_JAILYJ010000003.1"/>
</dbReference>
<keyword evidence="6 9" id="KW-0133">Cell shape</keyword>
<evidence type="ECO:0000256" key="10">
    <source>
        <dbReference type="SAM" id="SignalP"/>
    </source>
</evidence>
<keyword evidence="8 9" id="KW-0961">Cell wall biogenesis/degradation</keyword>
<evidence type="ECO:0000313" key="13">
    <source>
        <dbReference type="Proteomes" id="UP000733858"/>
    </source>
</evidence>
<evidence type="ECO:0000313" key="12">
    <source>
        <dbReference type="EMBL" id="MBY4629045.1"/>
    </source>
</evidence>